<proteinExistence type="predicted"/>
<feature type="compositionally biased region" description="Polar residues" evidence="1">
    <location>
        <begin position="65"/>
        <end position="74"/>
    </location>
</feature>
<gene>
    <name evidence="2" type="ORF">PHYPA_001109</name>
</gene>
<protein>
    <submittedName>
        <fullName evidence="2 3">Uncharacterized protein</fullName>
    </submittedName>
</protein>
<reference evidence="2 4" key="1">
    <citation type="journal article" date="2008" name="Science">
        <title>The Physcomitrella genome reveals evolutionary insights into the conquest of land by plants.</title>
        <authorList>
            <person name="Rensing S."/>
            <person name="Lang D."/>
            <person name="Zimmer A."/>
            <person name="Terry A."/>
            <person name="Salamov A."/>
            <person name="Shapiro H."/>
            <person name="Nishiyama T."/>
            <person name="Perroud P.-F."/>
            <person name="Lindquist E."/>
            <person name="Kamisugi Y."/>
            <person name="Tanahashi T."/>
            <person name="Sakakibara K."/>
            <person name="Fujita T."/>
            <person name="Oishi K."/>
            <person name="Shin-I T."/>
            <person name="Kuroki Y."/>
            <person name="Toyoda A."/>
            <person name="Suzuki Y."/>
            <person name="Hashimoto A."/>
            <person name="Yamaguchi K."/>
            <person name="Sugano A."/>
            <person name="Kohara Y."/>
            <person name="Fujiyama A."/>
            <person name="Anterola A."/>
            <person name="Aoki S."/>
            <person name="Ashton N."/>
            <person name="Barbazuk W.B."/>
            <person name="Barker E."/>
            <person name="Bennetzen J."/>
            <person name="Bezanilla M."/>
            <person name="Blankenship R."/>
            <person name="Cho S.H."/>
            <person name="Dutcher S."/>
            <person name="Estelle M."/>
            <person name="Fawcett J.A."/>
            <person name="Gundlach H."/>
            <person name="Hanada K."/>
            <person name="Heyl A."/>
            <person name="Hicks K.A."/>
            <person name="Hugh J."/>
            <person name="Lohr M."/>
            <person name="Mayer K."/>
            <person name="Melkozernov A."/>
            <person name="Murata T."/>
            <person name="Nelson D."/>
            <person name="Pils B."/>
            <person name="Prigge M."/>
            <person name="Reiss B."/>
            <person name="Renner T."/>
            <person name="Rombauts S."/>
            <person name="Rushton P."/>
            <person name="Sanderfoot A."/>
            <person name="Schween G."/>
            <person name="Shiu S.-H."/>
            <person name="Stueber K."/>
            <person name="Theodoulou F.L."/>
            <person name="Tu H."/>
            <person name="Van de Peer Y."/>
            <person name="Verrier P.J."/>
            <person name="Waters E."/>
            <person name="Wood A."/>
            <person name="Yang L."/>
            <person name="Cove D."/>
            <person name="Cuming A."/>
            <person name="Hasebe M."/>
            <person name="Lucas S."/>
            <person name="Mishler D.B."/>
            <person name="Reski R."/>
            <person name="Grigoriev I."/>
            <person name="Quatrano R.S."/>
            <person name="Boore J.L."/>
        </authorList>
    </citation>
    <scope>NUCLEOTIDE SEQUENCE [LARGE SCALE GENOMIC DNA]</scope>
    <source>
        <strain evidence="3 4">cv. Gransden 2004</strain>
    </source>
</reference>
<sequence length="199" mass="21126">MPLSRRPSHGGAIPAAMESSSRVPAAAIPVQASSSSLRESLQADTIKPTPALQSPPPHHADGTTELRSSPSEVQSPRELQMGSTSKVLHSSVRGLQRMAACLPMGNERIPQEMRGQEAGTRSDGFVVRVSDDQSVVDSLHFEIQRLQARIMSRLRDPVTPGSAAPGSSSQERLSDTGCEQRLMSGDPTTSASRGTSPGY</sequence>
<organism evidence="2">
    <name type="scientific">Physcomitrium patens</name>
    <name type="common">Spreading-leaved earth moss</name>
    <name type="synonym">Physcomitrella patens</name>
    <dbReference type="NCBI Taxonomy" id="3218"/>
    <lineage>
        <taxon>Eukaryota</taxon>
        <taxon>Viridiplantae</taxon>
        <taxon>Streptophyta</taxon>
        <taxon>Embryophyta</taxon>
        <taxon>Bryophyta</taxon>
        <taxon>Bryophytina</taxon>
        <taxon>Bryopsida</taxon>
        <taxon>Funariidae</taxon>
        <taxon>Funariales</taxon>
        <taxon>Funariaceae</taxon>
        <taxon>Physcomitrium</taxon>
    </lineage>
</organism>
<dbReference type="EMBL" id="ABEU02000001">
    <property type="protein sequence ID" value="PNR62685.1"/>
    <property type="molecule type" value="Genomic_DNA"/>
</dbReference>
<name>A0A2K1L9H8_PHYPA</name>
<feature type="compositionally biased region" description="Polar residues" evidence="1">
    <location>
        <begin position="186"/>
        <end position="199"/>
    </location>
</feature>
<feature type="region of interest" description="Disordered" evidence="1">
    <location>
        <begin position="1"/>
        <end position="85"/>
    </location>
</feature>
<evidence type="ECO:0000313" key="2">
    <source>
        <dbReference type="EMBL" id="PNR62685.1"/>
    </source>
</evidence>
<evidence type="ECO:0000313" key="4">
    <source>
        <dbReference type="Proteomes" id="UP000006727"/>
    </source>
</evidence>
<accession>A0A2K1L9H8</accession>
<dbReference type="EnsemblPlants" id="Pp3c1_24340V3.1">
    <property type="protein sequence ID" value="Pp3c1_24340V3.1"/>
    <property type="gene ID" value="Pp3c1_24340"/>
</dbReference>
<evidence type="ECO:0000256" key="1">
    <source>
        <dbReference type="SAM" id="MobiDB-lite"/>
    </source>
</evidence>
<dbReference type="AlphaFoldDB" id="A0A2K1L9H8"/>
<keyword evidence="4" id="KW-1185">Reference proteome</keyword>
<dbReference type="Gramene" id="Pp3c1_24340V3.1">
    <property type="protein sequence ID" value="Pp3c1_24340V3.1"/>
    <property type="gene ID" value="Pp3c1_24340"/>
</dbReference>
<dbReference type="Proteomes" id="UP000006727">
    <property type="component" value="Chromosome 1"/>
</dbReference>
<reference evidence="2 4" key="2">
    <citation type="journal article" date="2018" name="Plant J.">
        <title>The Physcomitrella patens chromosome-scale assembly reveals moss genome structure and evolution.</title>
        <authorList>
            <person name="Lang D."/>
            <person name="Ullrich K.K."/>
            <person name="Murat F."/>
            <person name="Fuchs J."/>
            <person name="Jenkins J."/>
            <person name="Haas F.B."/>
            <person name="Piednoel M."/>
            <person name="Gundlach H."/>
            <person name="Van Bel M."/>
            <person name="Meyberg R."/>
            <person name="Vives C."/>
            <person name="Morata J."/>
            <person name="Symeonidi A."/>
            <person name="Hiss M."/>
            <person name="Muchero W."/>
            <person name="Kamisugi Y."/>
            <person name="Saleh O."/>
            <person name="Blanc G."/>
            <person name="Decker E.L."/>
            <person name="van Gessel N."/>
            <person name="Grimwood J."/>
            <person name="Hayes R.D."/>
            <person name="Graham S.W."/>
            <person name="Gunter L.E."/>
            <person name="McDaniel S.F."/>
            <person name="Hoernstein S.N.W."/>
            <person name="Larsson A."/>
            <person name="Li F.W."/>
            <person name="Perroud P.F."/>
            <person name="Phillips J."/>
            <person name="Ranjan P."/>
            <person name="Rokshar D.S."/>
            <person name="Rothfels C.J."/>
            <person name="Schneider L."/>
            <person name="Shu S."/>
            <person name="Stevenson D.W."/>
            <person name="Thummler F."/>
            <person name="Tillich M."/>
            <person name="Villarreal Aguilar J.C."/>
            <person name="Widiez T."/>
            <person name="Wong G.K."/>
            <person name="Wymore A."/>
            <person name="Zhang Y."/>
            <person name="Zimmer A.D."/>
            <person name="Quatrano R.S."/>
            <person name="Mayer K.F.X."/>
            <person name="Goodstein D."/>
            <person name="Casacuberta J.M."/>
            <person name="Vandepoele K."/>
            <person name="Reski R."/>
            <person name="Cuming A.C."/>
            <person name="Tuskan G.A."/>
            <person name="Maumus F."/>
            <person name="Salse J."/>
            <person name="Schmutz J."/>
            <person name="Rensing S.A."/>
        </authorList>
    </citation>
    <scope>NUCLEOTIDE SEQUENCE [LARGE SCALE GENOMIC DNA]</scope>
    <source>
        <strain evidence="3 4">cv. Gransden 2004</strain>
    </source>
</reference>
<reference evidence="3" key="3">
    <citation type="submission" date="2020-12" db="UniProtKB">
        <authorList>
            <consortium name="EnsemblPlants"/>
        </authorList>
    </citation>
    <scope>IDENTIFICATION</scope>
</reference>
<feature type="region of interest" description="Disordered" evidence="1">
    <location>
        <begin position="154"/>
        <end position="199"/>
    </location>
</feature>
<feature type="compositionally biased region" description="Polar residues" evidence="1">
    <location>
        <begin position="31"/>
        <end position="43"/>
    </location>
</feature>
<evidence type="ECO:0000313" key="3">
    <source>
        <dbReference type="EnsemblPlants" id="Pp3c1_24340V3.1"/>
    </source>
</evidence>